<sequence length="580" mass="62185">MALVTGEYPVDSYVPNLTVPFSPPTAQAPLTLADLRDPLHPINLTSASGKTRGAAVMLNDNTVWLATGGGSSDPWMSFGAAGGYDDTELRELIDDANADIDTMITALSATNTTLGQHAALLQSQGVEQTRLATETMLNKPLPLMPLIVPWGDSRSIQNWNEQTTPVAPLSCGPAWLIEMLSQRVRLDSDYMQGKSGDDIEQLLARIVADTPGTYAKFKPSEVPPSLALLLIGTNGVKKGTALDVLLTQLNAVLDYLVAKGHKVLLLAEWPRGAAGNTDNPLTADQEKVMIAYHNAILKIRRRNVWIVDVWPRVALPGSLNAYPRPNMVKDDTLHNAMGVSMITAQEAVRVMVEEMKLPRGKFTVSSNTDQYNATLNPYGPMNTNPMLQQTVAGLSAGTLGANGRGVAPAGYALNASAGLIATGSFVPDVLQPDGSYRDVFRVVVTGNPTTTNGYWSLRQSGLASKAALDDLIEMHYEVNISNQKNFSCPGMFIDTGVTATRAHGGLSLTGDKMMPVQAIRNYYGVPRSANAKLNPLPANLSMELRGYFTAAGTAEVPVDSTVTADLMSVCVRKRTAPTYT</sequence>
<proteinExistence type="predicted"/>
<keyword evidence="2" id="KW-1185">Reference proteome</keyword>
<dbReference type="SUPFAM" id="SSF52266">
    <property type="entry name" value="SGNH hydrolase"/>
    <property type="match status" value="1"/>
</dbReference>
<organism evidence="1 2">
    <name type="scientific">Pseudomonas phage uligo</name>
    <dbReference type="NCBI Taxonomy" id="2048979"/>
    <lineage>
        <taxon>Viruses</taxon>
        <taxon>Duplodnaviria</taxon>
        <taxon>Heunggongvirae</taxon>
        <taxon>Uroviricota</taxon>
        <taxon>Caudoviricetes</taxon>
        <taxon>Autographivirales</taxon>
        <taxon>Autosignataviridae</taxon>
        <taxon>Colwellvirinae</taxon>
        <taxon>Uliginvirus</taxon>
        <taxon>Uliginvirus uligo</taxon>
    </lineage>
</organism>
<dbReference type="EMBL" id="MG018929">
    <property type="protein sequence ID" value="ATW58202.1"/>
    <property type="molecule type" value="Genomic_DNA"/>
</dbReference>
<dbReference type="Gene3D" id="3.40.50.1110">
    <property type="entry name" value="SGNH hydrolase"/>
    <property type="match status" value="1"/>
</dbReference>
<dbReference type="InterPro" id="IPR036514">
    <property type="entry name" value="SGNH_hydro_sf"/>
</dbReference>
<name>A0A2H4P7P1_9CAUD</name>
<protein>
    <submittedName>
        <fullName evidence="1">Uncharacterized protein</fullName>
    </submittedName>
</protein>
<dbReference type="Proteomes" id="UP000240374">
    <property type="component" value="Segment"/>
</dbReference>
<accession>A0A2H4P7P1</accession>
<evidence type="ECO:0000313" key="1">
    <source>
        <dbReference type="EMBL" id="ATW58202.1"/>
    </source>
</evidence>
<reference evidence="1" key="1">
    <citation type="submission" date="2018-04" db="EMBL/GenBank/DDBJ databases">
        <authorList>
            <person name="Djurhuus A.M."/>
            <person name="Carstens A.B."/>
            <person name="Hansen L.H."/>
        </authorList>
    </citation>
    <scope>NUCLEOTIDE SEQUENCE</scope>
</reference>
<evidence type="ECO:0000313" key="2">
    <source>
        <dbReference type="Proteomes" id="UP000240374"/>
    </source>
</evidence>